<evidence type="ECO:0000256" key="5">
    <source>
        <dbReference type="SAM" id="Phobius"/>
    </source>
</evidence>
<dbReference type="RefSeq" id="WP_349152175.1">
    <property type="nucleotide sequence ID" value="NZ_JBBMEO010000008.1"/>
</dbReference>
<evidence type="ECO:0000256" key="2">
    <source>
        <dbReference type="ARBA" id="ARBA00023082"/>
    </source>
</evidence>
<keyword evidence="4" id="KW-0804">Transcription</keyword>
<dbReference type="NCBIfam" id="TIGR02937">
    <property type="entry name" value="sigma70-ECF"/>
    <property type="match status" value="1"/>
</dbReference>
<dbReference type="InterPro" id="IPR014284">
    <property type="entry name" value="RNA_pol_sigma-70_dom"/>
</dbReference>
<dbReference type="InterPro" id="IPR007627">
    <property type="entry name" value="RNA_pol_sigma70_r2"/>
</dbReference>
<keyword evidence="5" id="KW-1133">Transmembrane helix</keyword>
<evidence type="ECO:0000313" key="8">
    <source>
        <dbReference type="Proteomes" id="UP001457197"/>
    </source>
</evidence>
<evidence type="ECO:0000256" key="1">
    <source>
        <dbReference type="ARBA" id="ARBA00023015"/>
    </source>
</evidence>
<protein>
    <submittedName>
        <fullName evidence="7">Sigma-70 family RNA polymerase sigma factor</fullName>
    </submittedName>
</protein>
<dbReference type="InterPro" id="IPR013325">
    <property type="entry name" value="RNA_pol_sigma_r2"/>
</dbReference>
<proteinExistence type="predicted"/>
<sequence length="220" mass="25133">MTQTANKRFHRNIPPLNSELFLLSIPRFFPAEKIPRTKGFSGNYPRPGSYNLTTMYREGYRVLLTLLQFFATKFLFLALHLESGCFPRPLTAREEAAAFSALRAGDAAAREKLIRHNLRLVAHIVKKYYALPGDQEDLVSIGTIGLMKAVDTFDATRKARFSTYASRCIENAILSPTHFGMEKRIRPFHAITHLRQNGFFGAERAVPFFYFRGCHVRVMV</sequence>
<keyword evidence="1" id="KW-0805">Transcription regulation</keyword>
<feature type="domain" description="RNA polymerase sigma-70" evidence="6">
    <location>
        <begin position="137"/>
        <end position="150"/>
    </location>
</feature>
<keyword evidence="5" id="KW-0472">Membrane</keyword>
<dbReference type="PANTHER" id="PTHR30376">
    <property type="entry name" value="SIGMA FACTOR RPOH HEAT SHOCK RELATED"/>
    <property type="match status" value="1"/>
</dbReference>
<keyword evidence="2" id="KW-0731">Sigma factor</keyword>
<evidence type="ECO:0000313" key="7">
    <source>
        <dbReference type="EMBL" id="MEQ2361944.1"/>
    </source>
</evidence>
<accession>A0ABV1AUV3</accession>
<comment type="caution">
    <text evidence="7">The sequence shown here is derived from an EMBL/GenBank/DDBJ whole genome shotgun (WGS) entry which is preliminary data.</text>
</comment>
<keyword evidence="8" id="KW-1185">Reference proteome</keyword>
<keyword evidence="3" id="KW-0238">DNA-binding</keyword>
<dbReference type="Proteomes" id="UP001457197">
    <property type="component" value="Unassembled WGS sequence"/>
</dbReference>
<dbReference type="PROSITE" id="PS00715">
    <property type="entry name" value="SIGMA70_1"/>
    <property type="match status" value="1"/>
</dbReference>
<reference evidence="7 8" key="1">
    <citation type="submission" date="2024-03" db="EMBL/GenBank/DDBJ databases">
        <title>Human intestinal bacterial collection.</title>
        <authorList>
            <person name="Pauvert C."/>
            <person name="Hitch T.C.A."/>
            <person name="Clavel T."/>
        </authorList>
    </citation>
    <scope>NUCLEOTIDE SEQUENCE [LARGE SCALE GENOMIC DNA]</scope>
    <source>
        <strain evidence="7 8">CLA-AA-H175</strain>
    </source>
</reference>
<dbReference type="PANTHER" id="PTHR30376:SF3">
    <property type="entry name" value="RNA POLYMERASE SIGMA FACTOR RPOH"/>
    <property type="match status" value="1"/>
</dbReference>
<dbReference type="SUPFAM" id="SSF88946">
    <property type="entry name" value="Sigma2 domain of RNA polymerase sigma factors"/>
    <property type="match status" value="1"/>
</dbReference>
<organism evidence="7 8">
    <name type="scientific">Faecalibacterium tardum</name>
    <dbReference type="NCBI Taxonomy" id="3133156"/>
    <lineage>
        <taxon>Bacteria</taxon>
        <taxon>Bacillati</taxon>
        <taxon>Bacillota</taxon>
        <taxon>Clostridia</taxon>
        <taxon>Eubacteriales</taxon>
        <taxon>Oscillospiraceae</taxon>
        <taxon>Faecalibacterium</taxon>
    </lineage>
</organism>
<dbReference type="Pfam" id="PF04542">
    <property type="entry name" value="Sigma70_r2"/>
    <property type="match status" value="1"/>
</dbReference>
<gene>
    <name evidence="7" type="ORF">WMO44_07255</name>
</gene>
<feature type="transmembrane region" description="Helical" evidence="5">
    <location>
        <begin position="62"/>
        <end position="81"/>
    </location>
</feature>
<keyword evidence="5" id="KW-0812">Transmembrane</keyword>
<name>A0ABV1AUV3_9FIRM</name>
<evidence type="ECO:0000256" key="3">
    <source>
        <dbReference type="ARBA" id="ARBA00023125"/>
    </source>
</evidence>
<evidence type="ECO:0000256" key="4">
    <source>
        <dbReference type="ARBA" id="ARBA00023163"/>
    </source>
</evidence>
<evidence type="ECO:0000259" key="6">
    <source>
        <dbReference type="PROSITE" id="PS00715"/>
    </source>
</evidence>
<dbReference type="EMBL" id="JBBMEO010000008">
    <property type="protein sequence ID" value="MEQ2361944.1"/>
    <property type="molecule type" value="Genomic_DNA"/>
</dbReference>
<dbReference type="InterPro" id="IPR050813">
    <property type="entry name" value="Sigma-70_Factor"/>
</dbReference>
<dbReference type="Gene3D" id="1.20.120.1810">
    <property type="match status" value="1"/>
</dbReference>
<dbReference type="InterPro" id="IPR000943">
    <property type="entry name" value="RNA_pol_sigma70"/>
</dbReference>